<evidence type="ECO:0000256" key="1">
    <source>
        <dbReference type="SAM" id="MobiDB-lite"/>
    </source>
</evidence>
<feature type="region of interest" description="Disordered" evidence="1">
    <location>
        <begin position="1"/>
        <end position="37"/>
    </location>
</feature>
<protein>
    <submittedName>
        <fullName evidence="2">Type IV secretion system protein VirE1</fullName>
    </submittedName>
</protein>
<dbReference type="Proteomes" id="UP000249499">
    <property type="component" value="Plasmid pTi1078"/>
</dbReference>
<keyword evidence="2" id="KW-0614">Plasmid</keyword>
<dbReference type="GO" id="GO:0006457">
    <property type="term" value="P:protein folding"/>
    <property type="evidence" value="ECO:0007669"/>
    <property type="project" value="InterPro"/>
</dbReference>
<evidence type="ECO:0000313" key="2">
    <source>
        <dbReference type="EMBL" id="WFR98415.1"/>
    </source>
</evidence>
<proteinExistence type="predicted"/>
<keyword evidence="3" id="KW-1185">Reference proteome</keyword>
<dbReference type="KEGG" id="rtu:PR017_22145"/>
<sequence length="63" mass="7085">MAIVKLNPSKSSNSSSPETHREIHQQKKTDNHEPSGFTQLDLDMIALENFVHQCPLPNEDLAD</sequence>
<feature type="compositionally biased region" description="Basic and acidic residues" evidence="1">
    <location>
        <begin position="18"/>
        <end position="33"/>
    </location>
</feature>
<accession>A0AAF1KTF1</accession>
<dbReference type="AlphaFoldDB" id="A0AAF1KTF1"/>
<reference evidence="3" key="2">
    <citation type="journal article" date="2023" name="MicrobiologyOpen">
        <title>Genomics of the tumorigenes clade of the family Rhizobiaceae and description of Rhizobium rhododendri sp. nov.</title>
        <authorList>
            <person name="Kuzmanovic N."/>
            <person name="diCenzo G.C."/>
            <person name="Bunk B."/>
            <person name="Sproeer C."/>
            <person name="Fruehling A."/>
            <person name="Neumann-Schaal M."/>
            <person name="Overmann J."/>
            <person name="Smalla K."/>
        </authorList>
    </citation>
    <scope>NUCLEOTIDE SEQUENCE [LARGE SCALE GENOMIC DNA]</scope>
    <source>
        <strain evidence="3">1078</strain>
        <plasmid evidence="3">pTi1078</plasmid>
    </source>
</reference>
<dbReference type="InterPro" id="IPR024237">
    <property type="entry name" value="VirE1"/>
</dbReference>
<feature type="compositionally biased region" description="Low complexity" evidence="1">
    <location>
        <begin position="7"/>
        <end position="17"/>
    </location>
</feature>
<dbReference type="EMBL" id="CP117257">
    <property type="protein sequence ID" value="WFR98415.1"/>
    <property type="molecule type" value="Genomic_DNA"/>
</dbReference>
<gene>
    <name evidence="2" type="ORF">PR017_22145</name>
</gene>
<name>A0AAF1KTF1_9HYPH</name>
<dbReference type="RefSeq" id="WP_111219097.1">
    <property type="nucleotide sequence ID" value="NZ_CP117257.1"/>
</dbReference>
<geneLocation type="plasmid" evidence="2 3">
    <name>pTi1078</name>
</geneLocation>
<reference evidence="2 3" key="1">
    <citation type="journal article" date="2018" name="Sci. Rep.">
        <title>Rhizobium tumorigenes sp. nov., a novel plant tumorigenic bacterium isolated from cane gall tumors on thornless blackberry.</title>
        <authorList>
            <person name="Kuzmanovi N."/>
            <person name="Smalla K."/>
            <person name="Gronow S."/>
            <person name="PuBawska J."/>
        </authorList>
    </citation>
    <scope>NUCLEOTIDE SEQUENCE [LARGE SCALE GENOMIC DNA]</scope>
    <source>
        <strain evidence="2 3">1078</strain>
    </source>
</reference>
<dbReference type="Pfam" id="PF12189">
    <property type="entry name" value="VirE1"/>
    <property type="match status" value="1"/>
</dbReference>
<organism evidence="2 3">
    <name type="scientific">Rhizobium tumorigenes</name>
    <dbReference type="NCBI Taxonomy" id="2041385"/>
    <lineage>
        <taxon>Bacteria</taxon>
        <taxon>Pseudomonadati</taxon>
        <taxon>Pseudomonadota</taxon>
        <taxon>Alphaproteobacteria</taxon>
        <taxon>Hyphomicrobiales</taxon>
        <taxon>Rhizobiaceae</taxon>
        <taxon>Rhizobium/Agrobacterium group</taxon>
        <taxon>Rhizobium</taxon>
    </lineage>
</organism>
<evidence type="ECO:0000313" key="3">
    <source>
        <dbReference type="Proteomes" id="UP000249499"/>
    </source>
</evidence>